<feature type="compositionally biased region" description="Low complexity" evidence="5">
    <location>
        <begin position="85"/>
        <end position="95"/>
    </location>
</feature>
<comment type="caution">
    <text evidence="7">The sequence shown here is derived from an EMBL/GenBank/DDBJ whole genome shotgun (WGS) entry which is preliminary data.</text>
</comment>
<feature type="region of interest" description="Disordered" evidence="5">
    <location>
        <begin position="554"/>
        <end position="594"/>
    </location>
</feature>
<evidence type="ECO:0000313" key="8">
    <source>
        <dbReference type="Proteomes" id="UP000245119"/>
    </source>
</evidence>
<proteinExistence type="predicted"/>
<keyword evidence="3" id="KW-0862">Zinc</keyword>
<dbReference type="InterPro" id="IPR013087">
    <property type="entry name" value="Znf_C2H2_type"/>
</dbReference>
<dbReference type="PANTHER" id="PTHR44029:SF1">
    <property type="entry name" value="DNAJ HOMOLOG SUBFAMILY C MEMBER 21"/>
    <property type="match status" value="1"/>
</dbReference>
<dbReference type="STRING" id="400727.A0A2T7NRS7"/>
<keyword evidence="2 4" id="KW-0863">Zinc-finger</keyword>
<feature type="compositionally biased region" description="Basic and acidic residues" evidence="5">
    <location>
        <begin position="413"/>
        <end position="432"/>
    </location>
</feature>
<reference evidence="7 8" key="1">
    <citation type="submission" date="2018-04" db="EMBL/GenBank/DDBJ databases">
        <title>The genome of golden apple snail Pomacea canaliculata provides insight into stress tolerance and invasive adaptation.</title>
        <authorList>
            <person name="Liu C."/>
            <person name="Liu B."/>
            <person name="Ren Y."/>
            <person name="Zhang Y."/>
            <person name="Wang H."/>
            <person name="Li S."/>
            <person name="Jiang F."/>
            <person name="Yin L."/>
            <person name="Zhang G."/>
            <person name="Qian W."/>
            <person name="Fan W."/>
        </authorList>
    </citation>
    <scope>NUCLEOTIDE SEQUENCE [LARGE SCALE GENOMIC DNA]</scope>
    <source>
        <strain evidence="7">SZHN2017</strain>
        <tissue evidence="7">Muscle</tissue>
    </source>
</reference>
<keyword evidence="1" id="KW-0479">Metal-binding</keyword>
<dbReference type="GO" id="GO:0008270">
    <property type="term" value="F:zinc ion binding"/>
    <property type="evidence" value="ECO:0007669"/>
    <property type="project" value="UniProtKB-KW"/>
</dbReference>
<dbReference type="AlphaFoldDB" id="A0A2T7NRS7"/>
<dbReference type="InterPro" id="IPR036869">
    <property type="entry name" value="J_dom_sf"/>
</dbReference>
<dbReference type="PANTHER" id="PTHR44029">
    <property type="entry name" value="DNAJ HOMOLOG SUBFAMILY C MEMBER 21"/>
    <property type="match status" value="1"/>
</dbReference>
<feature type="domain" description="C2H2-type" evidence="6">
    <location>
        <begin position="494"/>
        <end position="523"/>
    </location>
</feature>
<gene>
    <name evidence="7" type="ORF">C0Q70_17154</name>
</gene>
<dbReference type="InterPro" id="IPR022755">
    <property type="entry name" value="Znf_C2H2_jaz"/>
</dbReference>
<dbReference type="PROSITE" id="PS50157">
    <property type="entry name" value="ZINC_FINGER_C2H2_2"/>
    <property type="match status" value="1"/>
</dbReference>
<dbReference type="SUPFAM" id="SSF46565">
    <property type="entry name" value="Chaperone J-domain"/>
    <property type="match status" value="1"/>
</dbReference>
<dbReference type="PROSITE" id="PS00636">
    <property type="entry name" value="DNAJ_1"/>
    <property type="match status" value="1"/>
</dbReference>
<dbReference type="InterPro" id="IPR018253">
    <property type="entry name" value="DnaJ_domain_CS"/>
</dbReference>
<dbReference type="GO" id="GO:0005737">
    <property type="term" value="C:cytoplasm"/>
    <property type="evidence" value="ECO:0007669"/>
    <property type="project" value="TreeGrafter"/>
</dbReference>
<sequence length="624" mass="69047">MTLNTASPGNRTGCSPGGGTPAGRYQWTICEPIANFGEGLGLTTGRQRRHRRQHGAQTEMALPPTSVDDPADETPRALVPTKATSSAHDGSAGSASYGFRAKSFAPELDRFKHALVLKLPGESYPKCESNIKETGGHFGGGLVQGSRPALNRLCELQSVVHTSSDHSDIYSTSSVFPPRGAAMTTPPLIAGEVWDRGHDPDPKTTHTGAPDKTKPPDRCLSHNTRPQEGDGGGGIRCGWGRMLVVHSLSGLFVPGGPAEPANRVAEIYKNLENVEEATAQFRLVQQAYEILTDPQERAWYDKHREAILRGGQGQGDKYEDNSLNLFQYFTSSCYSGYGDDDKGFYAVYRDVFKTLAEEDYVFMDDKDSDNEFPTFGDSQSDYEEALVAFVRKRDKRVQEYKRKLEERAAEIDKKTKERREKEIKERVRRQEEYQETGWSAMSGLETDLQQLEAHLADQFGDHSHSDNGSDEEDDDNTANVSGVGEDLEEDWDEFYCLACGKAFKSENAISNHKKSKKHAEMVALARASLGEDIENVEQDIPDMNGKPFEENAKTVEKQSDMKEEDLQDAEAVSAEEEEQSNKSRTANGHSHGFTVHPGTFNLSISRSGCYFKKSDALLSSRVSV</sequence>
<evidence type="ECO:0000259" key="6">
    <source>
        <dbReference type="PROSITE" id="PS50157"/>
    </source>
</evidence>
<dbReference type="PROSITE" id="PS00028">
    <property type="entry name" value="ZINC_FINGER_C2H2_1"/>
    <property type="match status" value="1"/>
</dbReference>
<dbReference type="SUPFAM" id="SSF57667">
    <property type="entry name" value="beta-beta-alpha zinc fingers"/>
    <property type="match status" value="1"/>
</dbReference>
<evidence type="ECO:0000256" key="3">
    <source>
        <dbReference type="ARBA" id="ARBA00022833"/>
    </source>
</evidence>
<dbReference type="Gene3D" id="3.30.160.60">
    <property type="entry name" value="Classic Zinc Finger"/>
    <property type="match status" value="1"/>
</dbReference>
<dbReference type="Proteomes" id="UP000245119">
    <property type="component" value="Linkage Group LG10"/>
</dbReference>
<dbReference type="InterPro" id="IPR051964">
    <property type="entry name" value="Chaperone_stress_response"/>
</dbReference>
<accession>A0A2T7NRS7</accession>
<feature type="compositionally biased region" description="Acidic residues" evidence="5">
    <location>
        <begin position="562"/>
        <end position="578"/>
    </location>
</feature>
<evidence type="ECO:0000313" key="7">
    <source>
        <dbReference type="EMBL" id="PVD23880.1"/>
    </source>
</evidence>
<dbReference type="Gene3D" id="1.10.287.110">
    <property type="entry name" value="DnaJ domain"/>
    <property type="match status" value="1"/>
</dbReference>
<dbReference type="EMBL" id="PZQS01000010">
    <property type="protein sequence ID" value="PVD23880.1"/>
    <property type="molecule type" value="Genomic_DNA"/>
</dbReference>
<evidence type="ECO:0000256" key="2">
    <source>
        <dbReference type="ARBA" id="ARBA00022771"/>
    </source>
</evidence>
<keyword evidence="8" id="KW-1185">Reference proteome</keyword>
<feature type="region of interest" description="Disordered" evidence="5">
    <location>
        <begin position="39"/>
        <end position="95"/>
    </location>
</feature>
<evidence type="ECO:0000256" key="5">
    <source>
        <dbReference type="SAM" id="MobiDB-lite"/>
    </source>
</evidence>
<feature type="region of interest" description="Disordered" evidence="5">
    <location>
        <begin position="459"/>
        <end position="482"/>
    </location>
</feature>
<evidence type="ECO:0000256" key="4">
    <source>
        <dbReference type="PROSITE-ProRule" id="PRU00042"/>
    </source>
</evidence>
<feature type="region of interest" description="Disordered" evidence="5">
    <location>
        <begin position="413"/>
        <end position="435"/>
    </location>
</feature>
<protein>
    <recommendedName>
        <fullName evidence="6">C2H2-type domain-containing protein</fullName>
    </recommendedName>
</protein>
<organism evidence="7 8">
    <name type="scientific">Pomacea canaliculata</name>
    <name type="common">Golden apple snail</name>
    <dbReference type="NCBI Taxonomy" id="400727"/>
    <lineage>
        <taxon>Eukaryota</taxon>
        <taxon>Metazoa</taxon>
        <taxon>Spiralia</taxon>
        <taxon>Lophotrochozoa</taxon>
        <taxon>Mollusca</taxon>
        <taxon>Gastropoda</taxon>
        <taxon>Caenogastropoda</taxon>
        <taxon>Architaenioglossa</taxon>
        <taxon>Ampullarioidea</taxon>
        <taxon>Ampullariidae</taxon>
        <taxon>Pomacea</taxon>
    </lineage>
</organism>
<evidence type="ECO:0000256" key="1">
    <source>
        <dbReference type="ARBA" id="ARBA00022723"/>
    </source>
</evidence>
<name>A0A2T7NRS7_POMCA</name>
<feature type="region of interest" description="Disordered" evidence="5">
    <location>
        <begin position="193"/>
        <end position="233"/>
    </location>
</feature>
<dbReference type="OrthoDB" id="552049at2759"/>
<dbReference type="InterPro" id="IPR036236">
    <property type="entry name" value="Znf_C2H2_sf"/>
</dbReference>
<dbReference type="Pfam" id="PF12171">
    <property type="entry name" value="zf-C2H2_jaz"/>
    <property type="match status" value="1"/>
</dbReference>
<feature type="compositionally biased region" description="Basic and acidic residues" evidence="5">
    <location>
        <begin position="193"/>
        <end position="228"/>
    </location>
</feature>